<feature type="region of interest" description="Disordered" evidence="1">
    <location>
        <begin position="1"/>
        <end position="39"/>
    </location>
</feature>
<protein>
    <submittedName>
        <fullName evidence="2">ATP/GTP-binding protein</fullName>
    </submittedName>
</protein>
<evidence type="ECO:0000313" key="3">
    <source>
        <dbReference type="Proteomes" id="UP000323876"/>
    </source>
</evidence>
<dbReference type="EMBL" id="VXLC01000008">
    <property type="protein sequence ID" value="KAA8887329.1"/>
    <property type="molecule type" value="Genomic_DNA"/>
</dbReference>
<dbReference type="AlphaFoldDB" id="A0A5N0EFJ5"/>
<accession>A0A5N0EFJ5</accession>
<organism evidence="2 3">
    <name type="scientific">Nocardia colli</name>
    <dbReference type="NCBI Taxonomy" id="2545717"/>
    <lineage>
        <taxon>Bacteria</taxon>
        <taxon>Bacillati</taxon>
        <taxon>Actinomycetota</taxon>
        <taxon>Actinomycetes</taxon>
        <taxon>Mycobacteriales</taxon>
        <taxon>Nocardiaceae</taxon>
        <taxon>Nocardia</taxon>
    </lineage>
</organism>
<evidence type="ECO:0000313" key="2">
    <source>
        <dbReference type="EMBL" id="KAA8887329.1"/>
    </source>
</evidence>
<dbReference type="Proteomes" id="UP000323876">
    <property type="component" value="Unassembled WGS sequence"/>
</dbReference>
<comment type="caution">
    <text evidence="2">The sequence shown here is derived from an EMBL/GenBank/DDBJ whole genome shotgun (WGS) entry which is preliminary data.</text>
</comment>
<sequence>MPRRKPRADGHTGRSRTGGAPLGDVFGRTEAGPDGDETYVVRTIPGSRAVKTYRCPGCDHEIALGVAHIVAWAADGGEDDRRHWHSGCWNGRQTRGITRRWS</sequence>
<keyword evidence="3" id="KW-1185">Reference proteome</keyword>
<name>A0A5N0EFJ5_9NOCA</name>
<proteinExistence type="predicted"/>
<gene>
    <name evidence="2" type="ORF">F3087_20825</name>
</gene>
<evidence type="ECO:0000256" key="1">
    <source>
        <dbReference type="SAM" id="MobiDB-lite"/>
    </source>
</evidence>
<dbReference type="RefSeq" id="WP_150403659.1">
    <property type="nucleotide sequence ID" value="NZ_JBHJYQ010000019.1"/>
</dbReference>
<dbReference type="OrthoDB" id="3381577at2"/>
<reference evidence="2 3" key="1">
    <citation type="submission" date="2019-09" db="EMBL/GenBank/DDBJ databases">
        <authorList>
            <person name="Wang X."/>
        </authorList>
    </citation>
    <scope>NUCLEOTIDE SEQUENCE [LARGE SCALE GENOMIC DNA]</scope>
    <source>
        <strain evidence="2 3">CICC 11023</strain>
    </source>
</reference>